<evidence type="ECO:0000313" key="2">
    <source>
        <dbReference type="Proteomes" id="UP000538566"/>
    </source>
</evidence>
<accession>A0A7W7ESU1</accession>
<dbReference type="AlphaFoldDB" id="A0A7W7ESU1"/>
<reference evidence="1 2" key="1">
    <citation type="submission" date="2020-08" db="EMBL/GenBank/DDBJ databases">
        <title>Genomic Encyclopedia of Type Strains, Phase IV (KMG-IV): sequencing the most valuable type-strain genomes for metagenomic binning, comparative biology and taxonomic classification.</title>
        <authorList>
            <person name="Goeker M."/>
        </authorList>
    </citation>
    <scope>NUCLEOTIDE SEQUENCE [LARGE SCALE GENOMIC DNA]</scope>
    <source>
        <strain evidence="1 2">DSM 17507</strain>
    </source>
</reference>
<dbReference type="EMBL" id="JACHOA010000001">
    <property type="protein sequence ID" value="MBB4612678.1"/>
    <property type="molecule type" value="Genomic_DNA"/>
</dbReference>
<proteinExistence type="predicted"/>
<dbReference type="Proteomes" id="UP000538566">
    <property type="component" value="Unassembled WGS sequence"/>
</dbReference>
<comment type="caution">
    <text evidence="1">The sequence shown here is derived from an EMBL/GenBank/DDBJ whole genome shotgun (WGS) entry which is preliminary data.</text>
</comment>
<evidence type="ECO:0000313" key="1">
    <source>
        <dbReference type="EMBL" id="MBB4612678.1"/>
    </source>
</evidence>
<sequence>MQVDFHAEAIETNADTSNQDAPLKVEFVEIYDDSEGELAMARNCSNG</sequence>
<keyword evidence="2" id="KW-1185">Reference proteome</keyword>
<name>A0A7W7ESU1_9SPHN</name>
<protein>
    <submittedName>
        <fullName evidence="1">Putative component of type VI protein secretion system</fullName>
    </submittedName>
</protein>
<organism evidence="1 2">
    <name type="scientific">Novosphingobium taihuense</name>
    <dbReference type="NCBI Taxonomy" id="260085"/>
    <lineage>
        <taxon>Bacteria</taxon>
        <taxon>Pseudomonadati</taxon>
        <taxon>Pseudomonadota</taxon>
        <taxon>Alphaproteobacteria</taxon>
        <taxon>Sphingomonadales</taxon>
        <taxon>Sphingomonadaceae</taxon>
        <taxon>Novosphingobium</taxon>
    </lineage>
</organism>
<dbReference type="RefSeq" id="WP_158637636.1">
    <property type="nucleotide sequence ID" value="NZ_JACHOA010000001.1"/>
</dbReference>
<gene>
    <name evidence="1" type="ORF">GGR37_000924</name>
</gene>